<name>A0A1M7UVG0_9BRAD</name>
<sequence length="237" mass="26901">MKIGTAVRRPWVPFHGAEFFAKANLISDAQAIALLRLIWSYWENGGLPDDDQKLARIARMTPKQWNKSRAAISEFFGDQWTSERLDLELAKIIDLSNKNREKAELGHSLRRARAEPAQEPQQDHTHLHVHQSGVVVVDADARETIEEAFNEEARTLGLEFLLAAGFENPTSTEGWEVLADHTKAWINAGYPRSMIIAETRMIAHKGGHRKPLGYFDTTFRRVHDRNNLELAALAAMR</sequence>
<dbReference type="InterPro" id="IPR010781">
    <property type="entry name" value="DUF1376"/>
</dbReference>
<protein>
    <submittedName>
        <fullName evidence="1">Uncharacterized conserved protein YdaU, DUF1376 family</fullName>
    </submittedName>
</protein>
<evidence type="ECO:0000313" key="2">
    <source>
        <dbReference type="Proteomes" id="UP000184096"/>
    </source>
</evidence>
<evidence type="ECO:0000313" key="1">
    <source>
        <dbReference type="EMBL" id="SHN86928.1"/>
    </source>
</evidence>
<keyword evidence="2" id="KW-1185">Reference proteome</keyword>
<gene>
    <name evidence="1" type="ORF">SAMN05444170_6922</name>
</gene>
<dbReference type="EMBL" id="LT670849">
    <property type="protein sequence ID" value="SHN86928.1"/>
    <property type="molecule type" value="Genomic_DNA"/>
</dbReference>
<proteinExistence type="predicted"/>
<dbReference type="AlphaFoldDB" id="A0A1M7UVG0"/>
<accession>A0A1M7UVG0</accession>
<dbReference type="RefSeq" id="WP_072824939.1">
    <property type="nucleotide sequence ID" value="NZ_LT670849.1"/>
</dbReference>
<reference evidence="2" key="1">
    <citation type="submission" date="2016-11" db="EMBL/GenBank/DDBJ databases">
        <authorList>
            <person name="Varghese N."/>
            <person name="Submissions S."/>
        </authorList>
    </citation>
    <scope>NUCLEOTIDE SEQUENCE [LARGE SCALE GENOMIC DNA]</scope>
    <source>
        <strain evidence="2">GAS401</strain>
    </source>
</reference>
<dbReference type="Pfam" id="PF07120">
    <property type="entry name" value="DUF1376"/>
    <property type="match status" value="1"/>
</dbReference>
<organism evidence="1 2">
    <name type="scientific">Bradyrhizobium erythrophlei</name>
    <dbReference type="NCBI Taxonomy" id="1437360"/>
    <lineage>
        <taxon>Bacteria</taxon>
        <taxon>Pseudomonadati</taxon>
        <taxon>Pseudomonadota</taxon>
        <taxon>Alphaproteobacteria</taxon>
        <taxon>Hyphomicrobiales</taxon>
        <taxon>Nitrobacteraceae</taxon>
        <taxon>Bradyrhizobium</taxon>
    </lineage>
</organism>
<dbReference type="Proteomes" id="UP000184096">
    <property type="component" value="Chromosome I"/>
</dbReference>
<dbReference type="OrthoDB" id="8243486at2"/>